<name>A0A853BDK8_9PSEU</name>
<evidence type="ECO:0000313" key="4">
    <source>
        <dbReference type="Proteomes" id="UP000549616"/>
    </source>
</evidence>
<dbReference type="EMBL" id="JACCFK010000002">
    <property type="protein sequence ID" value="NYI92845.1"/>
    <property type="molecule type" value="Genomic_DNA"/>
</dbReference>
<keyword evidence="2" id="KW-0732">Signal</keyword>
<gene>
    <name evidence="3" type="ORF">HNR02_006220</name>
</gene>
<proteinExistence type="predicted"/>
<feature type="compositionally biased region" description="Pro residues" evidence="1">
    <location>
        <begin position="20"/>
        <end position="39"/>
    </location>
</feature>
<evidence type="ECO:0008006" key="5">
    <source>
        <dbReference type="Google" id="ProtNLM"/>
    </source>
</evidence>
<dbReference type="PROSITE" id="PS51257">
    <property type="entry name" value="PROKAR_LIPOPROTEIN"/>
    <property type="match status" value="1"/>
</dbReference>
<feature type="signal peptide" evidence="2">
    <location>
        <begin position="1"/>
        <end position="20"/>
    </location>
</feature>
<feature type="region of interest" description="Disordered" evidence="1">
    <location>
        <begin position="16"/>
        <end position="47"/>
    </location>
</feature>
<keyword evidence="4" id="KW-1185">Reference proteome</keyword>
<organism evidence="3 4">
    <name type="scientific">Amycolatopsis endophytica</name>
    <dbReference type="NCBI Taxonomy" id="860233"/>
    <lineage>
        <taxon>Bacteria</taxon>
        <taxon>Bacillati</taxon>
        <taxon>Actinomycetota</taxon>
        <taxon>Actinomycetes</taxon>
        <taxon>Pseudonocardiales</taxon>
        <taxon>Pseudonocardiaceae</taxon>
        <taxon>Amycolatopsis</taxon>
    </lineage>
</organism>
<sequence length="225" mass="24533">MRRLLVVAALLLTGACGAPAPEPEPPPSTPVVTSTPPPRIVGTPMPVELTGPQPDILDYDEIEAAEPGAPEGAPLRERIIKKIRQETLSMASVAGTITASCRGGSVPSDCTTTYNGVAVHWSVVESLLSTSLATEYELWPDKELLTSKIIYHNVYVYLHQTPDDAVRCQEVPDVVLVEKPREYSTESIDTGIRCQFLGVARDGQRIWTEMRLFMDNSGMTWARAG</sequence>
<feature type="chain" id="PRO_5032963870" description="Lipoprotein" evidence="2">
    <location>
        <begin position="21"/>
        <end position="225"/>
    </location>
</feature>
<dbReference type="AlphaFoldDB" id="A0A853BDK8"/>
<reference evidence="3 4" key="1">
    <citation type="submission" date="2020-07" db="EMBL/GenBank/DDBJ databases">
        <title>Sequencing the genomes of 1000 actinobacteria strains.</title>
        <authorList>
            <person name="Klenk H.-P."/>
        </authorList>
    </citation>
    <scope>NUCLEOTIDE SEQUENCE [LARGE SCALE GENOMIC DNA]</scope>
    <source>
        <strain evidence="3 4">DSM 104006</strain>
    </source>
</reference>
<comment type="caution">
    <text evidence="3">The sequence shown here is derived from an EMBL/GenBank/DDBJ whole genome shotgun (WGS) entry which is preliminary data.</text>
</comment>
<dbReference type="RefSeq" id="WP_179777120.1">
    <property type="nucleotide sequence ID" value="NZ_JACCFK010000002.1"/>
</dbReference>
<accession>A0A853BDK8</accession>
<evidence type="ECO:0000256" key="1">
    <source>
        <dbReference type="SAM" id="MobiDB-lite"/>
    </source>
</evidence>
<dbReference type="Proteomes" id="UP000549616">
    <property type="component" value="Unassembled WGS sequence"/>
</dbReference>
<evidence type="ECO:0000256" key="2">
    <source>
        <dbReference type="SAM" id="SignalP"/>
    </source>
</evidence>
<protein>
    <recommendedName>
        <fullName evidence="5">Lipoprotein</fullName>
    </recommendedName>
</protein>
<evidence type="ECO:0000313" key="3">
    <source>
        <dbReference type="EMBL" id="NYI92845.1"/>
    </source>
</evidence>